<dbReference type="PANTHER" id="PTHR30383:SF5">
    <property type="entry name" value="SGNH HYDROLASE-TYPE ESTERASE DOMAIN-CONTAINING PROTEIN"/>
    <property type="match status" value="1"/>
</dbReference>
<sequence>MNYFLRALILSFITVQYTTSIAQVTHQNLFDTTSFMPEHYAQRIAQFKKEPVITGQIVFLGNSITEGANWSELLENKSVINRGIGGDITYGVLKRLDDIIIRKPSKLFILIGINDIAKDIPDEVIVDNIRKIIERIRSQTPSTKIYLQSILPVNPLHARFPQHYDKEHHIKHTNQLLQQLAQHSNIDFLNLFPLFLNNQQRMDQKFTYDGLHLNNNGYKVWATFLKESGALQNL</sequence>
<dbReference type="EMBL" id="JAHESD010000005">
    <property type="protein sequence ID" value="MBT1702409.1"/>
    <property type="molecule type" value="Genomic_DNA"/>
</dbReference>
<dbReference type="RefSeq" id="WP_254152324.1">
    <property type="nucleotide sequence ID" value="NZ_JAHESD010000005.1"/>
</dbReference>
<feature type="domain" description="SGNH hydrolase-type esterase" evidence="2">
    <location>
        <begin position="59"/>
        <end position="220"/>
    </location>
</feature>
<dbReference type="InterPro" id="IPR051532">
    <property type="entry name" value="Ester_Hydrolysis_Enzymes"/>
</dbReference>
<keyword evidence="1" id="KW-0732">Signal</keyword>
<evidence type="ECO:0000313" key="4">
    <source>
        <dbReference type="Proteomes" id="UP000772618"/>
    </source>
</evidence>
<dbReference type="Pfam" id="PF13472">
    <property type="entry name" value="Lipase_GDSL_2"/>
    <property type="match status" value="1"/>
</dbReference>
<dbReference type="InterPro" id="IPR013830">
    <property type="entry name" value="SGNH_hydro"/>
</dbReference>
<name>A0ABS5VNR6_9BACT</name>
<feature type="chain" id="PRO_5046268069" evidence="1">
    <location>
        <begin position="23"/>
        <end position="234"/>
    </location>
</feature>
<dbReference type="PANTHER" id="PTHR30383">
    <property type="entry name" value="THIOESTERASE 1/PROTEASE 1/LYSOPHOSPHOLIPASE L1"/>
    <property type="match status" value="1"/>
</dbReference>
<dbReference type="InterPro" id="IPR036514">
    <property type="entry name" value="SGNH_hydro_sf"/>
</dbReference>
<comment type="caution">
    <text evidence="3">The sequence shown here is derived from an EMBL/GenBank/DDBJ whole genome shotgun (WGS) entry which is preliminary data.</text>
</comment>
<keyword evidence="4" id="KW-1185">Reference proteome</keyword>
<dbReference type="SUPFAM" id="SSF52266">
    <property type="entry name" value="SGNH hydrolase"/>
    <property type="match status" value="1"/>
</dbReference>
<reference evidence="3 4" key="1">
    <citation type="submission" date="2021-05" db="EMBL/GenBank/DDBJ databases">
        <title>A Polyphasic approach of four new species of the genus Ohtaekwangia: Ohtaekwangia histidinii sp. nov., Ohtaekwangia cretensis sp. nov., Ohtaekwangia indiensis sp. nov., Ohtaekwangia reichenbachii sp. nov. from diverse environment.</title>
        <authorList>
            <person name="Octaviana S."/>
        </authorList>
    </citation>
    <scope>NUCLEOTIDE SEQUENCE [LARGE SCALE GENOMIC DNA]</scope>
    <source>
        <strain evidence="3 4">PWU20</strain>
    </source>
</reference>
<accession>A0ABS5VNR6</accession>
<evidence type="ECO:0000259" key="2">
    <source>
        <dbReference type="Pfam" id="PF13472"/>
    </source>
</evidence>
<dbReference type="Proteomes" id="UP000772618">
    <property type="component" value="Unassembled WGS sequence"/>
</dbReference>
<dbReference type="Gene3D" id="3.40.50.1110">
    <property type="entry name" value="SGNH hydrolase"/>
    <property type="match status" value="1"/>
</dbReference>
<proteinExistence type="predicted"/>
<evidence type="ECO:0000256" key="1">
    <source>
        <dbReference type="SAM" id="SignalP"/>
    </source>
</evidence>
<organism evidence="3 4">
    <name type="scientific">Chryseosolibacter indicus</name>
    <dbReference type="NCBI Taxonomy" id="2782351"/>
    <lineage>
        <taxon>Bacteria</taxon>
        <taxon>Pseudomonadati</taxon>
        <taxon>Bacteroidota</taxon>
        <taxon>Cytophagia</taxon>
        <taxon>Cytophagales</taxon>
        <taxon>Chryseotaleaceae</taxon>
        <taxon>Chryseosolibacter</taxon>
    </lineage>
</organism>
<protein>
    <submittedName>
        <fullName evidence="3">Sialate O-acetylesterase</fullName>
    </submittedName>
</protein>
<evidence type="ECO:0000313" key="3">
    <source>
        <dbReference type="EMBL" id="MBT1702409.1"/>
    </source>
</evidence>
<feature type="signal peptide" evidence="1">
    <location>
        <begin position="1"/>
        <end position="22"/>
    </location>
</feature>
<gene>
    <name evidence="3" type="ORF">KK060_03910</name>
</gene>